<dbReference type="EMBL" id="JACAGC010000011">
    <property type="protein sequence ID" value="KAF6334344.1"/>
    <property type="molecule type" value="Genomic_DNA"/>
</dbReference>
<proteinExistence type="predicted"/>
<evidence type="ECO:0000313" key="2">
    <source>
        <dbReference type="EMBL" id="KAF6334344.1"/>
    </source>
</evidence>
<sequence length="94" mass="10360">MASRTINLVPNQKAGCEGTGWEPRRTPGDSSAGRRECLGQLIGSSLGPFIWESYRGPRCGSARVASRTILVCCSREGEGWRSIKRLERRARLPV</sequence>
<name>A0A7J7WA83_RHIFE</name>
<comment type="caution">
    <text evidence="2">The sequence shown here is derived from an EMBL/GenBank/DDBJ whole genome shotgun (WGS) entry which is preliminary data.</text>
</comment>
<feature type="region of interest" description="Disordered" evidence="1">
    <location>
        <begin position="1"/>
        <end position="33"/>
    </location>
</feature>
<protein>
    <submittedName>
        <fullName evidence="2">Sorting nexin 32</fullName>
    </submittedName>
</protein>
<feature type="compositionally biased region" description="Basic and acidic residues" evidence="1">
    <location>
        <begin position="22"/>
        <end position="33"/>
    </location>
</feature>
<accession>A0A7J7WA83</accession>
<feature type="compositionally biased region" description="Polar residues" evidence="1">
    <location>
        <begin position="1"/>
        <end position="10"/>
    </location>
</feature>
<gene>
    <name evidence="2" type="ORF">mRhiFer1_015901</name>
</gene>
<dbReference type="Proteomes" id="UP000585614">
    <property type="component" value="Unassembled WGS sequence"/>
</dbReference>
<evidence type="ECO:0000313" key="3">
    <source>
        <dbReference type="Proteomes" id="UP000585614"/>
    </source>
</evidence>
<organism evidence="2 3">
    <name type="scientific">Rhinolophus ferrumequinum</name>
    <name type="common">Greater horseshoe bat</name>
    <dbReference type="NCBI Taxonomy" id="59479"/>
    <lineage>
        <taxon>Eukaryota</taxon>
        <taxon>Metazoa</taxon>
        <taxon>Chordata</taxon>
        <taxon>Craniata</taxon>
        <taxon>Vertebrata</taxon>
        <taxon>Euteleostomi</taxon>
        <taxon>Mammalia</taxon>
        <taxon>Eutheria</taxon>
        <taxon>Laurasiatheria</taxon>
        <taxon>Chiroptera</taxon>
        <taxon>Yinpterochiroptera</taxon>
        <taxon>Rhinolophoidea</taxon>
        <taxon>Rhinolophidae</taxon>
        <taxon>Rhinolophinae</taxon>
        <taxon>Rhinolophus</taxon>
    </lineage>
</organism>
<reference evidence="2 3" key="1">
    <citation type="journal article" date="2020" name="Nature">
        <title>Six reference-quality genomes reveal evolution of bat adaptations.</title>
        <authorList>
            <person name="Jebb D."/>
            <person name="Huang Z."/>
            <person name="Pippel M."/>
            <person name="Hughes G.M."/>
            <person name="Lavrichenko K."/>
            <person name="Devanna P."/>
            <person name="Winkler S."/>
            <person name="Jermiin L.S."/>
            <person name="Skirmuntt E.C."/>
            <person name="Katzourakis A."/>
            <person name="Burkitt-Gray L."/>
            <person name="Ray D.A."/>
            <person name="Sullivan K.A.M."/>
            <person name="Roscito J.G."/>
            <person name="Kirilenko B.M."/>
            <person name="Davalos L.M."/>
            <person name="Corthals A.P."/>
            <person name="Power M.L."/>
            <person name="Jones G."/>
            <person name="Ransome R.D."/>
            <person name="Dechmann D.K.N."/>
            <person name="Locatelli A.G."/>
            <person name="Puechmaille S.J."/>
            <person name="Fedrigo O."/>
            <person name="Jarvis E.D."/>
            <person name="Hiller M."/>
            <person name="Vernes S.C."/>
            <person name="Myers E.W."/>
            <person name="Teeling E.C."/>
        </authorList>
    </citation>
    <scope>NUCLEOTIDE SEQUENCE [LARGE SCALE GENOMIC DNA]</scope>
    <source>
        <strain evidence="2">MRhiFer1</strain>
        <tissue evidence="2">Lung</tissue>
    </source>
</reference>
<dbReference type="AlphaFoldDB" id="A0A7J7WA83"/>
<evidence type="ECO:0000256" key="1">
    <source>
        <dbReference type="SAM" id="MobiDB-lite"/>
    </source>
</evidence>